<dbReference type="PANTHER" id="PTHR46797:SF1">
    <property type="entry name" value="METHYLPHOSPHONATE SYNTHASE"/>
    <property type="match status" value="1"/>
</dbReference>
<reference evidence="4" key="2">
    <citation type="submission" date="2013-09" db="EMBL/GenBank/DDBJ databases">
        <title>Draft genome sequence of Alistipes putredinis (DSM 17216).</title>
        <authorList>
            <person name="Sudarsanam P."/>
            <person name="Ley R."/>
            <person name="Guruge J."/>
            <person name="Turnbaugh P.J."/>
            <person name="Mahowald M."/>
            <person name="Liep D."/>
            <person name="Gordon J."/>
        </authorList>
    </citation>
    <scope>NUCLEOTIDE SEQUENCE</scope>
    <source>
        <strain evidence="4">DSM 17216</strain>
    </source>
</reference>
<accession>B0MYM8</accession>
<dbReference type="PROSITE" id="PS50943">
    <property type="entry name" value="HTH_CROC1"/>
    <property type="match status" value="1"/>
</dbReference>
<dbReference type="InterPro" id="IPR050807">
    <property type="entry name" value="TransReg_Diox_bact_type"/>
</dbReference>
<dbReference type="HOGENOM" id="CLU_2217443_0_0_10"/>
<organism evidence="4 5">
    <name type="scientific">Alistipes putredinis DSM 17216</name>
    <dbReference type="NCBI Taxonomy" id="445970"/>
    <lineage>
        <taxon>Bacteria</taxon>
        <taxon>Pseudomonadati</taxon>
        <taxon>Bacteroidota</taxon>
        <taxon>Bacteroidia</taxon>
        <taxon>Bacteroidales</taxon>
        <taxon>Rikenellaceae</taxon>
        <taxon>Alistipes</taxon>
    </lineage>
</organism>
<dbReference type="CDD" id="cd00093">
    <property type="entry name" value="HTH_XRE"/>
    <property type="match status" value="1"/>
</dbReference>
<feature type="domain" description="HTH cro/C1-type" evidence="3">
    <location>
        <begin position="50"/>
        <end position="104"/>
    </location>
</feature>
<dbReference type="RefSeq" id="WP_004328293.1">
    <property type="nucleotide sequence ID" value="NZ_DS499577.1"/>
</dbReference>
<dbReference type="Gene3D" id="1.10.260.40">
    <property type="entry name" value="lambda repressor-like DNA-binding domains"/>
    <property type="match status" value="1"/>
</dbReference>
<dbReference type="GO" id="GO:0003677">
    <property type="term" value="F:DNA binding"/>
    <property type="evidence" value="ECO:0007669"/>
    <property type="project" value="UniProtKB-KW"/>
</dbReference>
<sequence>MSVLTLRKRIIYDTHGANIYINICTTKIFIEKVKMTISYQEEIKFISNKIRELRKEKQMTVQELAYRCDMERSNMSRIESGRTNLTVKTMCIICNALNVNLRDIIR</sequence>
<protein>
    <submittedName>
        <fullName evidence="4">DNA-binding helix-turn-helix protein</fullName>
    </submittedName>
</protein>
<gene>
    <name evidence="4" type="ORF">ALIPUT_02244</name>
</gene>
<dbReference type="InterPro" id="IPR010982">
    <property type="entry name" value="Lambda_DNA-bd_dom_sf"/>
</dbReference>
<dbReference type="PANTHER" id="PTHR46797">
    <property type="entry name" value="HTH-TYPE TRANSCRIPTIONAL REGULATOR"/>
    <property type="match status" value="1"/>
</dbReference>
<keyword evidence="2" id="KW-0175">Coiled coil</keyword>
<dbReference type="GO" id="GO:0003700">
    <property type="term" value="F:DNA-binding transcription factor activity"/>
    <property type="evidence" value="ECO:0007669"/>
    <property type="project" value="TreeGrafter"/>
</dbReference>
<evidence type="ECO:0000256" key="1">
    <source>
        <dbReference type="ARBA" id="ARBA00023125"/>
    </source>
</evidence>
<name>B0MYM8_9BACT</name>
<keyword evidence="1 4" id="KW-0238">DNA-binding</keyword>
<dbReference type="Pfam" id="PF01381">
    <property type="entry name" value="HTH_3"/>
    <property type="match status" value="1"/>
</dbReference>
<comment type="caution">
    <text evidence="4">The sequence shown here is derived from an EMBL/GenBank/DDBJ whole genome shotgun (WGS) entry which is preliminary data.</text>
</comment>
<feature type="coiled-coil region" evidence="2">
    <location>
        <begin position="36"/>
        <end position="63"/>
    </location>
</feature>
<dbReference type="SMART" id="SM00530">
    <property type="entry name" value="HTH_XRE"/>
    <property type="match status" value="1"/>
</dbReference>
<reference evidence="4" key="1">
    <citation type="submission" date="2007-10" db="EMBL/GenBank/DDBJ databases">
        <authorList>
            <person name="Fulton L."/>
            <person name="Clifton S."/>
            <person name="Fulton B."/>
            <person name="Xu J."/>
            <person name="Minx P."/>
            <person name="Pepin K.H."/>
            <person name="Johnson M."/>
            <person name="Thiruvilangam P."/>
            <person name="Bhonagiri V."/>
            <person name="Nash W.E."/>
            <person name="Mardis E.R."/>
            <person name="Wilson R.K."/>
        </authorList>
    </citation>
    <scope>NUCLEOTIDE SEQUENCE [LARGE SCALE GENOMIC DNA]</scope>
    <source>
        <strain evidence="4">DSM 17216</strain>
    </source>
</reference>
<evidence type="ECO:0000313" key="4">
    <source>
        <dbReference type="EMBL" id="EDS02714.1"/>
    </source>
</evidence>
<dbReference type="GeneID" id="73802713"/>
<dbReference type="InterPro" id="IPR001387">
    <property type="entry name" value="Cro/C1-type_HTH"/>
</dbReference>
<dbReference type="EMBL" id="ABFK02000020">
    <property type="protein sequence ID" value="EDS02714.1"/>
    <property type="molecule type" value="Genomic_DNA"/>
</dbReference>
<dbReference type="GO" id="GO:0005829">
    <property type="term" value="C:cytosol"/>
    <property type="evidence" value="ECO:0007669"/>
    <property type="project" value="TreeGrafter"/>
</dbReference>
<dbReference type="AlphaFoldDB" id="B0MYM8"/>
<evidence type="ECO:0000259" key="3">
    <source>
        <dbReference type="PROSITE" id="PS50943"/>
    </source>
</evidence>
<proteinExistence type="predicted"/>
<dbReference type="Proteomes" id="UP000005819">
    <property type="component" value="Unassembled WGS sequence"/>
</dbReference>
<evidence type="ECO:0000256" key="2">
    <source>
        <dbReference type="SAM" id="Coils"/>
    </source>
</evidence>
<dbReference type="SUPFAM" id="SSF47413">
    <property type="entry name" value="lambda repressor-like DNA-binding domains"/>
    <property type="match status" value="1"/>
</dbReference>
<evidence type="ECO:0000313" key="5">
    <source>
        <dbReference type="Proteomes" id="UP000005819"/>
    </source>
</evidence>
<keyword evidence="5" id="KW-1185">Reference proteome</keyword>
<dbReference type="eggNOG" id="COG1396">
    <property type="taxonomic scope" value="Bacteria"/>
</dbReference>